<sequence>MSLIRMVAQMDTTLVLIDFLLKKYAAEKKATMYVIEQLSDEDLMWAPAQGSNSIANLVAHIRGTVHQRIETVFLDVPDSRDRDKEFESGLQLSKEQALKLIADSFDRIIEVLKQASERPGLLLERPYADLPPLTNSGVDNQATVLEILLHQFRHLPAHTGQIVYIAKMRKGSIQW</sequence>
<dbReference type="InterPro" id="IPR024775">
    <property type="entry name" value="DinB-like"/>
</dbReference>
<dbReference type="EMBL" id="RBAH01000005">
    <property type="protein sequence ID" value="RKN85210.1"/>
    <property type="molecule type" value="Genomic_DNA"/>
</dbReference>
<protein>
    <submittedName>
        <fullName evidence="2">DUF1572 domain-containing protein</fullName>
    </submittedName>
</protein>
<evidence type="ECO:0000313" key="3">
    <source>
        <dbReference type="Proteomes" id="UP000282311"/>
    </source>
</evidence>
<organism evidence="2 3">
    <name type="scientific">Paenibacillus ginsengarvi</name>
    <dbReference type="NCBI Taxonomy" id="400777"/>
    <lineage>
        <taxon>Bacteria</taxon>
        <taxon>Bacillati</taxon>
        <taxon>Bacillota</taxon>
        <taxon>Bacilli</taxon>
        <taxon>Bacillales</taxon>
        <taxon>Paenibacillaceae</taxon>
        <taxon>Paenibacillus</taxon>
    </lineage>
</organism>
<name>A0A3B0CJL2_9BACL</name>
<comment type="caution">
    <text evidence="2">The sequence shown here is derived from an EMBL/GenBank/DDBJ whole genome shotgun (WGS) entry which is preliminary data.</text>
</comment>
<reference evidence="2 3" key="1">
    <citation type="journal article" date="2007" name="Int. J. Syst. Evol. Microbiol.">
        <title>Paenibacillus ginsengarvi sp. nov., isolated from soil from ginseng cultivation.</title>
        <authorList>
            <person name="Yoon M.H."/>
            <person name="Ten L.N."/>
            <person name="Im W.T."/>
        </authorList>
    </citation>
    <scope>NUCLEOTIDE SEQUENCE [LARGE SCALE GENOMIC DNA]</scope>
    <source>
        <strain evidence="2 3">KCTC 13059</strain>
    </source>
</reference>
<dbReference type="Pfam" id="PF12867">
    <property type="entry name" value="DinB_2"/>
    <property type="match status" value="1"/>
</dbReference>
<accession>A0A3B0CJL2</accession>
<keyword evidence="3" id="KW-1185">Reference proteome</keyword>
<dbReference type="InterPro" id="IPR034660">
    <property type="entry name" value="DinB/YfiT-like"/>
</dbReference>
<proteinExistence type="predicted"/>
<dbReference type="SUPFAM" id="SSF109854">
    <property type="entry name" value="DinB/YfiT-like putative metalloenzymes"/>
    <property type="match status" value="1"/>
</dbReference>
<evidence type="ECO:0000259" key="1">
    <source>
        <dbReference type="Pfam" id="PF12867"/>
    </source>
</evidence>
<dbReference type="Gene3D" id="1.20.120.450">
    <property type="entry name" value="dinb family like domain"/>
    <property type="match status" value="1"/>
</dbReference>
<dbReference type="Proteomes" id="UP000282311">
    <property type="component" value="Unassembled WGS sequence"/>
</dbReference>
<gene>
    <name evidence="2" type="ORF">D7M11_08970</name>
</gene>
<evidence type="ECO:0000313" key="2">
    <source>
        <dbReference type="EMBL" id="RKN85210.1"/>
    </source>
</evidence>
<feature type="domain" description="DinB-like" evidence="1">
    <location>
        <begin position="29"/>
        <end position="162"/>
    </location>
</feature>
<dbReference type="AlphaFoldDB" id="A0A3B0CJL2"/>